<sequence length="75" mass="8546">MQWQTLNGGSFRTIIISNEICADDIHWGIFGVNIQNTSTSVSLLMVLKHASLNKGIRVFFEFLFQKNKTVCQINK</sequence>
<reference evidence="1 2" key="1">
    <citation type="journal article" date="2018" name="Sci. Rep.">
        <title>Genomic signatures of local adaptation to the degree of environmental predictability in rotifers.</title>
        <authorList>
            <person name="Franch-Gras L."/>
            <person name="Hahn C."/>
            <person name="Garcia-Roger E.M."/>
            <person name="Carmona M.J."/>
            <person name="Serra M."/>
            <person name="Gomez A."/>
        </authorList>
    </citation>
    <scope>NUCLEOTIDE SEQUENCE [LARGE SCALE GENOMIC DNA]</scope>
    <source>
        <strain evidence="1">HYR1</strain>
    </source>
</reference>
<dbReference type="AlphaFoldDB" id="A0A3M7SD81"/>
<protein>
    <submittedName>
        <fullName evidence="1">Uncharacterized protein</fullName>
    </submittedName>
</protein>
<name>A0A3M7SD81_BRAPC</name>
<gene>
    <name evidence="1" type="ORF">BpHYR1_000150</name>
</gene>
<accession>A0A3M7SD81</accession>
<evidence type="ECO:0000313" key="1">
    <source>
        <dbReference type="EMBL" id="RNA33635.1"/>
    </source>
</evidence>
<proteinExistence type="predicted"/>
<evidence type="ECO:0000313" key="2">
    <source>
        <dbReference type="Proteomes" id="UP000276133"/>
    </source>
</evidence>
<comment type="caution">
    <text evidence="1">The sequence shown here is derived from an EMBL/GenBank/DDBJ whole genome shotgun (WGS) entry which is preliminary data.</text>
</comment>
<organism evidence="1 2">
    <name type="scientific">Brachionus plicatilis</name>
    <name type="common">Marine rotifer</name>
    <name type="synonym">Brachionus muelleri</name>
    <dbReference type="NCBI Taxonomy" id="10195"/>
    <lineage>
        <taxon>Eukaryota</taxon>
        <taxon>Metazoa</taxon>
        <taxon>Spiralia</taxon>
        <taxon>Gnathifera</taxon>
        <taxon>Rotifera</taxon>
        <taxon>Eurotatoria</taxon>
        <taxon>Monogononta</taxon>
        <taxon>Pseudotrocha</taxon>
        <taxon>Ploima</taxon>
        <taxon>Brachionidae</taxon>
        <taxon>Brachionus</taxon>
    </lineage>
</organism>
<dbReference type="Proteomes" id="UP000276133">
    <property type="component" value="Unassembled WGS sequence"/>
</dbReference>
<dbReference type="EMBL" id="REGN01001609">
    <property type="protein sequence ID" value="RNA33635.1"/>
    <property type="molecule type" value="Genomic_DNA"/>
</dbReference>
<keyword evidence="2" id="KW-1185">Reference proteome</keyword>